<evidence type="ECO:0000313" key="2">
    <source>
        <dbReference type="Proteomes" id="UP000278081"/>
    </source>
</evidence>
<comment type="caution">
    <text evidence="1">The sequence shown here is derived from an EMBL/GenBank/DDBJ whole genome shotgun (WGS) entry which is preliminary data.</text>
</comment>
<evidence type="ECO:0000313" key="1">
    <source>
        <dbReference type="EMBL" id="RUM01327.1"/>
    </source>
</evidence>
<reference evidence="1 2" key="1">
    <citation type="submission" date="2018-11" db="EMBL/GenBank/DDBJ databases">
        <title>Rhizobium chutanense sp. nov., isolated from root nodules of Phaseolus vulgaris in China.</title>
        <authorList>
            <person name="Huo Y."/>
        </authorList>
    </citation>
    <scope>NUCLEOTIDE SEQUENCE [LARGE SCALE GENOMIC DNA]</scope>
    <source>
        <strain evidence="1 2">C16</strain>
    </source>
</reference>
<protein>
    <submittedName>
        <fullName evidence="1">Uncharacterized protein</fullName>
    </submittedName>
</protein>
<proteinExistence type="predicted"/>
<dbReference type="AlphaFoldDB" id="A0A432NP07"/>
<organism evidence="1 2">
    <name type="scientific">Rhizobium chutanense</name>
    <dbReference type="NCBI Taxonomy" id="2035448"/>
    <lineage>
        <taxon>Bacteria</taxon>
        <taxon>Pseudomonadati</taxon>
        <taxon>Pseudomonadota</taxon>
        <taxon>Alphaproteobacteria</taxon>
        <taxon>Hyphomicrobiales</taxon>
        <taxon>Rhizobiaceae</taxon>
        <taxon>Rhizobium/Agrobacterium group</taxon>
        <taxon>Rhizobium</taxon>
    </lineage>
</organism>
<name>A0A432NP07_9HYPH</name>
<dbReference type="EMBL" id="RJTJ01000022">
    <property type="protein sequence ID" value="RUM01327.1"/>
    <property type="molecule type" value="Genomic_DNA"/>
</dbReference>
<dbReference type="OrthoDB" id="7575000at2"/>
<accession>A0A432NP07</accession>
<sequence>MLVARAQLNFIRDLLARFERDDSMMRPVADYQSQYVAIIALLRSVGHVFEKVDCTDPGRRAWSKAQWLIWKKEPIFGDFIEPTRNALLKEFQGGLQLRSDAFGPIAVVVDPSMPGGVSHVAGFDAREVRDLSGRPVLPNLHAAIAFWDRCLKEAEAIFGEAPASP</sequence>
<gene>
    <name evidence="1" type="ORF">EFR84_22930</name>
</gene>
<dbReference type="RefSeq" id="WP_097622911.1">
    <property type="nucleotide sequence ID" value="NZ_ML133769.1"/>
</dbReference>
<dbReference type="Proteomes" id="UP000278081">
    <property type="component" value="Unassembled WGS sequence"/>
</dbReference>